<feature type="compositionally biased region" description="Low complexity" evidence="1">
    <location>
        <begin position="386"/>
        <end position="399"/>
    </location>
</feature>
<dbReference type="JaponicusDB" id="SJAG_04194">
    <property type="gene designation" value="nts1"/>
</dbReference>
<accession>B6K666</accession>
<sequence length="412" mass="45246">MATSFTEINQSVYVVEPSALRSFLLQTVRPVTLESISAALECKEDAQKLQHQISQNSNESVVNFEQSRKGDKPSSIWMVLVSASLLGFAEAKYPLPVFLKQWLPQTTTDANPTSDTKNASVLLEHRADNGQTKTVQVDAKTLCEMTKQTSTIESIQQLFEQHGKDICYDASYLAAYSYAKQARNDNSATNTQQSNDATDPPLAKNESEDFDPTDESVTYGYKDLSQLIPVSSTLPSATENSNNDSAIEHPQSQSPVERKNGNDVQQEAHTSNMTTTNDPAPTVETANESGEQGEDMDGTVSDSASVISSTGSDIVGALQTYTELARKSMLEDISGAKTRTENTSVFPSADLEDKASILNVRENISKAKVLLKQWHEEWAYLQRTFAPSKASSSTSSSPKPAVPITRKRRRRR</sequence>
<organism evidence="2 4">
    <name type="scientific">Schizosaccharomyces japonicus (strain yFS275 / FY16936)</name>
    <name type="common">Fission yeast</name>
    <dbReference type="NCBI Taxonomy" id="402676"/>
    <lineage>
        <taxon>Eukaryota</taxon>
        <taxon>Fungi</taxon>
        <taxon>Dikarya</taxon>
        <taxon>Ascomycota</taxon>
        <taxon>Taphrinomycotina</taxon>
        <taxon>Schizosaccharomycetes</taxon>
        <taxon>Schizosaccharomycetales</taxon>
        <taxon>Schizosaccharomycetaceae</taxon>
        <taxon>Schizosaccharomyces</taxon>
    </lineage>
</organism>
<feature type="region of interest" description="Disordered" evidence="1">
    <location>
        <begin position="184"/>
        <end position="217"/>
    </location>
</feature>
<feature type="region of interest" description="Disordered" evidence="1">
    <location>
        <begin position="385"/>
        <end position="412"/>
    </location>
</feature>
<dbReference type="HOGENOM" id="CLU_667572_0_0_1"/>
<dbReference type="RefSeq" id="XP_002175313.1">
    <property type="nucleotide sequence ID" value="XM_002175277.1"/>
</dbReference>
<evidence type="ECO:0000313" key="4">
    <source>
        <dbReference type="Proteomes" id="UP000001744"/>
    </source>
</evidence>
<feature type="compositionally biased region" description="Polar residues" evidence="1">
    <location>
        <begin position="262"/>
        <end position="290"/>
    </location>
</feature>
<protein>
    <submittedName>
        <fullName evidence="2">Uncharacterized protein</fullName>
    </submittedName>
</protein>
<name>B6K666_SCHJY</name>
<evidence type="ECO:0000313" key="3">
    <source>
        <dbReference type="JaponicusDB" id="SJAG_04194"/>
    </source>
</evidence>
<feature type="compositionally biased region" description="Polar residues" evidence="1">
    <location>
        <begin position="184"/>
        <end position="197"/>
    </location>
</feature>
<dbReference type="GeneID" id="7050589"/>
<evidence type="ECO:0000256" key="1">
    <source>
        <dbReference type="SAM" id="MobiDB-lite"/>
    </source>
</evidence>
<dbReference type="Proteomes" id="UP000001744">
    <property type="component" value="Unassembled WGS sequence"/>
</dbReference>
<feature type="region of interest" description="Disordered" evidence="1">
    <location>
        <begin position="233"/>
        <end position="305"/>
    </location>
</feature>
<reference evidence="2 4" key="1">
    <citation type="journal article" date="2011" name="Science">
        <title>Comparative functional genomics of the fission yeasts.</title>
        <authorList>
            <person name="Rhind N."/>
            <person name="Chen Z."/>
            <person name="Yassour M."/>
            <person name="Thompson D.A."/>
            <person name="Haas B.J."/>
            <person name="Habib N."/>
            <person name="Wapinski I."/>
            <person name="Roy S."/>
            <person name="Lin M.F."/>
            <person name="Heiman D.I."/>
            <person name="Young S.K."/>
            <person name="Furuya K."/>
            <person name="Guo Y."/>
            <person name="Pidoux A."/>
            <person name="Chen H.M."/>
            <person name="Robbertse B."/>
            <person name="Goldberg J.M."/>
            <person name="Aoki K."/>
            <person name="Bayne E.H."/>
            <person name="Berlin A.M."/>
            <person name="Desjardins C.A."/>
            <person name="Dobbs E."/>
            <person name="Dukaj L."/>
            <person name="Fan L."/>
            <person name="FitzGerald M.G."/>
            <person name="French C."/>
            <person name="Gujja S."/>
            <person name="Hansen K."/>
            <person name="Keifenheim D."/>
            <person name="Levin J.Z."/>
            <person name="Mosher R.A."/>
            <person name="Mueller C.A."/>
            <person name="Pfiffner J."/>
            <person name="Priest M."/>
            <person name="Russ C."/>
            <person name="Smialowska A."/>
            <person name="Swoboda P."/>
            <person name="Sykes S.M."/>
            <person name="Vaughn M."/>
            <person name="Vengrova S."/>
            <person name="Yoder R."/>
            <person name="Zeng Q."/>
            <person name="Allshire R."/>
            <person name="Baulcombe D."/>
            <person name="Birren B.W."/>
            <person name="Brown W."/>
            <person name="Ekwall K."/>
            <person name="Kellis M."/>
            <person name="Leatherwood J."/>
            <person name="Levin H."/>
            <person name="Margalit H."/>
            <person name="Martienssen R."/>
            <person name="Nieduszynski C.A."/>
            <person name="Spatafora J.W."/>
            <person name="Friedman N."/>
            <person name="Dalgaard J.Z."/>
            <person name="Baumann P."/>
            <person name="Niki H."/>
            <person name="Regev A."/>
            <person name="Nusbaum C."/>
        </authorList>
    </citation>
    <scope>NUCLEOTIDE SEQUENCE [LARGE SCALE GENOMIC DNA]</scope>
    <source>
        <strain evidence="4">yFS275 / FY16936</strain>
    </source>
</reference>
<feature type="compositionally biased region" description="Polar residues" evidence="1">
    <location>
        <begin position="233"/>
        <end position="255"/>
    </location>
</feature>
<dbReference type="EMBL" id="KE651167">
    <property type="protein sequence ID" value="EEB09020.1"/>
    <property type="molecule type" value="Genomic_DNA"/>
</dbReference>
<evidence type="ECO:0000313" key="2">
    <source>
        <dbReference type="EMBL" id="EEB09020.1"/>
    </source>
</evidence>
<keyword evidence="4" id="KW-1185">Reference proteome</keyword>
<gene>
    <name evidence="3" type="primary">nts1</name>
    <name evidence="2" type="ORF">SJAG_04194</name>
</gene>
<dbReference type="AlphaFoldDB" id="B6K666"/>
<dbReference type="VEuPathDB" id="FungiDB:SJAG_04194"/>
<proteinExistence type="predicted"/>